<evidence type="ECO:0000256" key="2">
    <source>
        <dbReference type="ARBA" id="ARBA00022741"/>
    </source>
</evidence>
<accession>A0A9D6LRL0</accession>
<dbReference type="InterPro" id="IPR003593">
    <property type="entry name" value="AAA+_ATPase"/>
</dbReference>
<name>A0A9D6LRL0_9BACT</name>
<comment type="similarity">
    <text evidence="1">Belongs to the GSP E family.</text>
</comment>
<dbReference type="SUPFAM" id="SSF52540">
    <property type="entry name" value="P-loop containing nucleoside triphosphate hydrolases"/>
    <property type="match status" value="1"/>
</dbReference>
<evidence type="ECO:0000259" key="4">
    <source>
        <dbReference type="SMART" id="SM00382"/>
    </source>
</evidence>
<dbReference type="InterPro" id="IPR001482">
    <property type="entry name" value="T2SS/T4SS_dom"/>
</dbReference>
<dbReference type="Proteomes" id="UP000808388">
    <property type="component" value="Unassembled WGS sequence"/>
</dbReference>
<dbReference type="GO" id="GO:0016887">
    <property type="term" value="F:ATP hydrolysis activity"/>
    <property type="evidence" value="ECO:0007669"/>
    <property type="project" value="TreeGrafter"/>
</dbReference>
<dbReference type="SMART" id="SM00382">
    <property type="entry name" value="AAA"/>
    <property type="match status" value="1"/>
</dbReference>
<organism evidence="5 6">
    <name type="scientific">Candidatus Sungiibacteriota bacterium</name>
    <dbReference type="NCBI Taxonomy" id="2750080"/>
    <lineage>
        <taxon>Bacteria</taxon>
        <taxon>Candidatus Sungiibacteriota</taxon>
    </lineage>
</organism>
<dbReference type="Pfam" id="PF00437">
    <property type="entry name" value="T2SSE"/>
    <property type="match status" value="1"/>
</dbReference>
<dbReference type="PANTHER" id="PTHR30258:SF1">
    <property type="entry name" value="PROTEIN TRANSPORT PROTEIN HOFB HOMOLOG"/>
    <property type="match status" value="1"/>
</dbReference>
<dbReference type="AlphaFoldDB" id="A0A9D6LRL0"/>
<gene>
    <name evidence="5" type="ORF">HY220_01625</name>
</gene>
<keyword evidence="2" id="KW-0547">Nucleotide-binding</keyword>
<dbReference type="CDD" id="cd01129">
    <property type="entry name" value="PulE-GspE-like"/>
    <property type="match status" value="1"/>
</dbReference>
<feature type="domain" description="AAA+ ATPase" evidence="4">
    <location>
        <begin position="113"/>
        <end position="255"/>
    </location>
</feature>
<comment type="caution">
    <text evidence="5">The sequence shown here is derived from an EMBL/GenBank/DDBJ whole genome shotgun (WGS) entry which is preliminary data.</text>
</comment>
<evidence type="ECO:0000313" key="5">
    <source>
        <dbReference type="EMBL" id="MBI3627432.1"/>
    </source>
</evidence>
<dbReference type="GO" id="GO:0005886">
    <property type="term" value="C:plasma membrane"/>
    <property type="evidence" value="ECO:0007669"/>
    <property type="project" value="TreeGrafter"/>
</dbReference>
<dbReference type="InterPro" id="IPR027417">
    <property type="entry name" value="P-loop_NTPase"/>
</dbReference>
<proteinExistence type="inferred from homology"/>
<reference evidence="5" key="1">
    <citation type="submission" date="2020-07" db="EMBL/GenBank/DDBJ databases">
        <title>Huge and variable diversity of episymbiotic CPR bacteria and DPANN archaea in groundwater ecosystems.</title>
        <authorList>
            <person name="He C.Y."/>
            <person name="Keren R."/>
            <person name="Whittaker M."/>
            <person name="Farag I.F."/>
            <person name="Doudna J."/>
            <person name="Cate J.H.D."/>
            <person name="Banfield J.F."/>
        </authorList>
    </citation>
    <scope>NUCLEOTIDE SEQUENCE</scope>
    <source>
        <strain evidence="5">NC_groundwater_972_Pr1_S-0.2um_49_27</strain>
    </source>
</reference>
<dbReference type="PANTHER" id="PTHR30258">
    <property type="entry name" value="TYPE II SECRETION SYSTEM PROTEIN GSPE-RELATED"/>
    <property type="match status" value="1"/>
</dbReference>
<dbReference type="GO" id="GO:0005524">
    <property type="term" value="F:ATP binding"/>
    <property type="evidence" value="ECO:0007669"/>
    <property type="project" value="UniProtKB-KW"/>
</dbReference>
<evidence type="ECO:0000256" key="1">
    <source>
        <dbReference type="ARBA" id="ARBA00006611"/>
    </source>
</evidence>
<evidence type="ECO:0000256" key="3">
    <source>
        <dbReference type="ARBA" id="ARBA00022840"/>
    </source>
</evidence>
<dbReference type="EMBL" id="JACQCQ010000007">
    <property type="protein sequence ID" value="MBI3627432.1"/>
    <property type="molecule type" value="Genomic_DNA"/>
</dbReference>
<dbReference type="Gene3D" id="3.40.50.300">
    <property type="entry name" value="P-loop containing nucleotide triphosphate hydrolases"/>
    <property type="match status" value="1"/>
</dbReference>
<evidence type="ECO:0000313" key="6">
    <source>
        <dbReference type="Proteomes" id="UP000808388"/>
    </source>
</evidence>
<keyword evidence="3" id="KW-0067">ATP-binding</keyword>
<sequence>MIRLVHQYLDLPTQPGARHLFRDLSLQSHQSISNRIKIMTRMKIDETRVPQDGRFHLDVNGKGIDFRVATLPTPNGEKIAIRILDPEAGIKTLEDLGFEGRNLQMMNEAIKKPYGMILITGPTGSGKSTTLYALLQLLNKENVNIISLEDPIEYYVEGVNQSQIRPEIGYDFATGLRNILRQDPNIIMVGEIRDKETAQLATQAALTGHLVLSTLHTNNALGVIPRLIDMGVDPFLLPSTLILAVAQRLVRKLCPESREAVEAGSASYQLAENDVKSMPQVFRDEILAQKPWQIYKSLVSPQCPNGTSGRIGIYETLVMTPALQQIIAEGATEGKVAKEAESQRMLTMRHDGIQKVLHGLIGIEQLYEVT</sequence>
<protein>
    <submittedName>
        <fullName evidence="5">Type II/IV secretion system protein</fullName>
    </submittedName>
</protein>
<dbReference type="Gene3D" id="3.30.450.90">
    <property type="match status" value="1"/>
</dbReference>